<feature type="compositionally biased region" description="Basic and acidic residues" evidence="1">
    <location>
        <begin position="363"/>
        <end position="373"/>
    </location>
</feature>
<evidence type="ECO:0000259" key="2">
    <source>
        <dbReference type="PROSITE" id="PS50172"/>
    </source>
</evidence>
<feature type="compositionally biased region" description="Polar residues" evidence="1">
    <location>
        <begin position="99"/>
        <end position="128"/>
    </location>
</feature>
<feature type="region of interest" description="Disordered" evidence="1">
    <location>
        <begin position="95"/>
        <end position="129"/>
    </location>
</feature>
<feature type="compositionally biased region" description="Basic and acidic residues" evidence="1">
    <location>
        <begin position="211"/>
        <end position="240"/>
    </location>
</feature>
<accession>S9PVK0</accession>
<dbReference type="RefSeq" id="XP_013020137.1">
    <property type="nucleotide sequence ID" value="XM_013164683.1"/>
</dbReference>
<dbReference type="OrthoDB" id="342264at2759"/>
<sequence length="636" mass="71638">MEIQIGDRRQNLYRYGGFINIYDYNVNQFESADSIAEIYIQDGQVFFRNIQSKATFQTLRLLPSPSEKKLFYYIPLNETMYINDIKTSILPISTSTSSDGSFNASKTGTTTIPNTPQKPSQPDLTSLTEPRINKPFIFETKSESKLHPVWGKQNSTSSGQLSRIAPETTTLDLERVLFGQNIPESKSNEKDSKETPVSETSMPANVEEETDSKQIQDRNLEEIGESDEKRIHPTESDHSFEQAAAPESDTTNEEENNIPSTPADMNMSENTKSPEKLDQQPSVERLPSPEEQEGVLSDHQQIDTGASALETNTNKEETKNMENNSEHVARDESNLSPERKKDIVENQEEVHTSRQILQDTEENENKDIEAQEQEREEEEIPLTNYTFPSSAGSTEEQKGSTQLQSEGINIVTSSFNLTKPMQAFAKKKAIKVQESVTDATNCIILGSPPLRRTHKFLLATSLGKPAISSKYILDSMKEGTLLNYNDYIYEDRQAEEKWNFSLKNVHKRHCLEGLKFYITSAMRSSMVGDSLHGLYSIIETSGAKVVEDIQEAKNPPVVILGLPVNDAEGYNMFATGLRVYKMEIIALSILRDRIDFDEFAIDYSQNNVSSTGSSGRSRKRSSRTSFSKTRAKEQKT</sequence>
<dbReference type="SUPFAM" id="SSF52113">
    <property type="entry name" value="BRCT domain"/>
    <property type="match status" value="1"/>
</dbReference>
<feature type="region of interest" description="Disordered" evidence="1">
    <location>
        <begin position="148"/>
        <end position="167"/>
    </location>
</feature>
<evidence type="ECO:0000313" key="3">
    <source>
        <dbReference type="EMBL" id="EPX71513.1"/>
    </source>
</evidence>
<protein>
    <submittedName>
        <fullName evidence="3">BRCT domain-containing protein</fullName>
    </submittedName>
</protein>
<dbReference type="PROSITE" id="PS50172">
    <property type="entry name" value="BRCT"/>
    <property type="match status" value="1"/>
</dbReference>
<dbReference type="VEuPathDB" id="FungiDB:SOCG_01730"/>
<evidence type="ECO:0000256" key="1">
    <source>
        <dbReference type="SAM" id="MobiDB-lite"/>
    </source>
</evidence>
<gene>
    <name evidence="3" type="ORF">SOCG_01730</name>
</gene>
<feature type="compositionally biased region" description="Polar residues" evidence="1">
    <location>
        <begin position="152"/>
        <end position="167"/>
    </location>
</feature>
<dbReference type="InterPro" id="IPR001357">
    <property type="entry name" value="BRCT_dom"/>
</dbReference>
<dbReference type="InterPro" id="IPR036420">
    <property type="entry name" value="BRCT_dom_sf"/>
</dbReference>
<dbReference type="Pfam" id="PF16770">
    <property type="entry name" value="RTT107_BRCT_5"/>
    <property type="match status" value="1"/>
</dbReference>
<dbReference type="EMBL" id="KE503208">
    <property type="protein sequence ID" value="EPX71513.1"/>
    <property type="molecule type" value="Genomic_DNA"/>
</dbReference>
<feature type="region of interest" description="Disordered" evidence="1">
    <location>
        <begin position="607"/>
        <end position="636"/>
    </location>
</feature>
<feature type="compositionally biased region" description="Polar residues" evidence="1">
    <location>
        <begin position="383"/>
        <end position="404"/>
    </location>
</feature>
<name>S9PVK0_SCHOY</name>
<feature type="compositionally biased region" description="Basic and acidic residues" evidence="1">
    <location>
        <begin position="313"/>
        <end position="352"/>
    </location>
</feature>
<dbReference type="SMART" id="SM00292">
    <property type="entry name" value="BRCT"/>
    <property type="match status" value="1"/>
</dbReference>
<organism evidence="3 4">
    <name type="scientific">Schizosaccharomyces octosporus (strain yFS286)</name>
    <name type="common">Fission yeast</name>
    <name type="synonym">Octosporomyces octosporus</name>
    <dbReference type="NCBI Taxonomy" id="483514"/>
    <lineage>
        <taxon>Eukaryota</taxon>
        <taxon>Fungi</taxon>
        <taxon>Dikarya</taxon>
        <taxon>Ascomycota</taxon>
        <taxon>Taphrinomycotina</taxon>
        <taxon>Schizosaccharomycetes</taxon>
        <taxon>Schizosaccharomycetales</taxon>
        <taxon>Schizosaccharomycetaceae</taxon>
        <taxon>Schizosaccharomyces</taxon>
    </lineage>
</organism>
<reference evidence="3 4" key="1">
    <citation type="journal article" date="2011" name="Science">
        <title>Comparative functional genomics of the fission yeasts.</title>
        <authorList>
            <person name="Rhind N."/>
            <person name="Chen Z."/>
            <person name="Yassour M."/>
            <person name="Thompson D.A."/>
            <person name="Haas B.J."/>
            <person name="Habib N."/>
            <person name="Wapinski I."/>
            <person name="Roy S."/>
            <person name="Lin M.F."/>
            <person name="Heiman D.I."/>
            <person name="Young S.K."/>
            <person name="Furuya K."/>
            <person name="Guo Y."/>
            <person name="Pidoux A."/>
            <person name="Chen H.M."/>
            <person name="Robbertse B."/>
            <person name="Goldberg J.M."/>
            <person name="Aoki K."/>
            <person name="Bayne E.H."/>
            <person name="Berlin A.M."/>
            <person name="Desjardins C.A."/>
            <person name="Dobbs E."/>
            <person name="Dukaj L."/>
            <person name="Fan L."/>
            <person name="FitzGerald M.G."/>
            <person name="French C."/>
            <person name="Gujja S."/>
            <person name="Hansen K."/>
            <person name="Keifenheim D."/>
            <person name="Levin J.Z."/>
            <person name="Mosher R.A."/>
            <person name="Mueller C.A."/>
            <person name="Pfiffner J."/>
            <person name="Priest M."/>
            <person name="Russ C."/>
            <person name="Smialowska A."/>
            <person name="Swoboda P."/>
            <person name="Sykes S.M."/>
            <person name="Vaughn M."/>
            <person name="Vengrova S."/>
            <person name="Yoder R."/>
            <person name="Zeng Q."/>
            <person name="Allshire R."/>
            <person name="Baulcombe D."/>
            <person name="Birren B.W."/>
            <person name="Brown W."/>
            <person name="Ekwall K."/>
            <person name="Kellis M."/>
            <person name="Leatherwood J."/>
            <person name="Levin H."/>
            <person name="Margalit H."/>
            <person name="Martienssen R."/>
            <person name="Nieduszynski C.A."/>
            <person name="Spatafora J.W."/>
            <person name="Friedman N."/>
            <person name="Dalgaard J.Z."/>
            <person name="Baumann P."/>
            <person name="Niki H."/>
            <person name="Regev A."/>
            <person name="Nusbaum C."/>
        </authorList>
    </citation>
    <scope>NUCLEOTIDE SEQUENCE [LARGE SCALE GENOMIC DNA]</scope>
    <source>
        <strain evidence="4">yFS286</strain>
    </source>
</reference>
<dbReference type="GeneID" id="25030710"/>
<evidence type="ECO:0000313" key="4">
    <source>
        <dbReference type="Proteomes" id="UP000016088"/>
    </source>
</evidence>
<proteinExistence type="predicted"/>
<dbReference type="AlphaFoldDB" id="S9PVK0"/>
<dbReference type="Proteomes" id="UP000016088">
    <property type="component" value="Unassembled WGS sequence"/>
</dbReference>
<feature type="region of interest" description="Disordered" evidence="1">
    <location>
        <begin position="179"/>
        <end position="404"/>
    </location>
</feature>
<feature type="domain" description="BRCT" evidence="2">
    <location>
        <begin position="431"/>
        <end position="489"/>
    </location>
</feature>
<dbReference type="CDD" id="cd17744">
    <property type="entry name" value="BRCT_MDC1_rpt1"/>
    <property type="match status" value="1"/>
</dbReference>
<dbReference type="OMA" id="QDGITCY"/>
<keyword evidence="4" id="KW-1185">Reference proteome</keyword>
<dbReference type="eggNOG" id="KOG2043">
    <property type="taxonomic scope" value="Eukaryota"/>
</dbReference>
<feature type="compositionally biased region" description="Basic and acidic residues" evidence="1">
    <location>
        <begin position="186"/>
        <end position="196"/>
    </location>
</feature>
<dbReference type="Gene3D" id="3.40.50.10190">
    <property type="entry name" value="BRCT domain"/>
    <property type="match status" value="2"/>
</dbReference>
<dbReference type="HOGENOM" id="CLU_430308_0_0_1"/>